<evidence type="ECO:0000256" key="2">
    <source>
        <dbReference type="ARBA" id="ARBA00023295"/>
    </source>
</evidence>
<dbReference type="RefSeq" id="WP_101305586.1">
    <property type="nucleotide sequence ID" value="NZ_CP025299.1"/>
</dbReference>
<evidence type="ECO:0000313" key="5">
    <source>
        <dbReference type="EMBL" id="AUG28638.1"/>
    </source>
</evidence>
<keyword evidence="2" id="KW-0326">Glycosidase</keyword>
<sequence>MTTRPRARFRLPGVPNRPAAARPPIRAGAVLTAVALAVAGATVPTAAQADAAAQPIIHYSFDAAAGTTVADASGNGNDATIRLTGATVADGALSLPGGARATAAYLEIPTAALVGKKDLTISTWLSPRTGAANTAAAFIGAPVASGASYSSGYWLLNPSNPSGYVKSVITNATNAGSPWSTEVGAGATGAATAGARTPAGLSLYTTVIDGTSGQLRVYVNGSRITQNAIARDVASFGATLTASLGRSTYNDTNWSGLVDDFAVYSQAMSDADVQSLYAGQALDRAVAGVTVPTTATADFTLPTTSAGVAVAWQSDAAAISVSGGSATVRRPAGGAGDAHVTLTATFTVGTTTRTQTYSVTVPQELTDQQRVSQDIAAVQVSGLDDVRTNFSVPTLGAQGSTITWTVSSGAASASLRDGVRADARTVVVARPAAGSAAATVELTAVARSGDATASRTFTARVQPMPGGSATTEAYFWTFFTGEGQGAERVSIAASKGNDALSWNTLNGGQPVFSSTVGTQGLRDPFILRAPGGDKFYMIATDLKIDGLAGGFTTAQISGSRYIEVWESTDLVTWSAQRHVKVSSDFAGNTWAPEAYWDEELDTFVVYWASNLYPTANAADRTAVTYNRMMYATTDDFVTFSEAKPWIDVRRGTGLGTIDSTVAKVGDVYYRFTKDEASMTIREEKSTNLLATVTGSLPGTSGAADQWTLVQERVATGLSNGEPGGVYSSGEGPNVFPANEGDVNGLDWYLFIDQPNYHGGPNHYVPFGTTDLDGGTWQPLGAKLRQGLPQNADGGKPRHGTVLPITRAEYQKVLEAYAPDIAVASVAAMDLSTTAGTAPTLPQATLTTLSGAQRTVDVVWDAVAPSSYAQPGTFTVRGVAQDDSRMPVEATVTVTAAAHVAVTTTARCVLGKATLVVTTANERGGDATVTVVTPYGSRNITLAAGATSSYAFTTRLTTMPAGQLSATVTQGGAVSPLTVAYAARSCG</sequence>
<dbReference type="InterPro" id="IPR050727">
    <property type="entry name" value="GH43_arabinanases"/>
</dbReference>
<dbReference type="SUPFAM" id="SSF75005">
    <property type="entry name" value="Arabinanase/levansucrase/invertase"/>
    <property type="match status" value="1"/>
</dbReference>
<reference evidence="5 6" key="1">
    <citation type="submission" date="2017-12" db="EMBL/GenBank/DDBJ databases">
        <title>Isolation and characterization of estrogens degradatiion strain Microbacterium hominis SJTG1.</title>
        <authorList>
            <person name="Xiong W."/>
            <person name="Yin C."/>
            <person name="Zheng D."/>
            <person name="Liang R."/>
        </authorList>
    </citation>
    <scope>NUCLEOTIDE SEQUENCE [LARGE SCALE GENOMIC DNA]</scope>
    <source>
        <strain evidence="5 6">SJTG1</strain>
    </source>
</reference>
<dbReference type="PANTHER" id="PTHR43301">
    <property type="entry name" value="ARABINAN ENDO-1,5-ALPHA-L-ARABINOSIDASE"/>
    <property type="match status" value="1"/>
</dbReference>
<dbReference type="Pfam" id="PF13385">
    <property type="entry name" value="Laminin_G_3"/>
    <property type="match status" value="1"/>
</dbReference>
<evidence type="ECO:0000259" key="3">
    <source>
        <dbReference type="Pfam" id="PF07532"/>
    </source>
</evidence>
<gene>
    <name evidence="5" type="ORF">CXR34_03615</name>
</gene>
<dbReference type="AlphaFoldDB" id="A0A2K9DJW4"/>
<protein>
    <submittedName>
        <fullName evidence="5">Uncharacterized protein</fullName>
    </submittedName>
</protein>
<dbReference type="CDD" id="cd08983">
    <property type="entry name" value="GH43_Bt3655-like"/>
    <property type="match status" value="1"/>
</dbReference>
<name>A0A2K9DJW4_9MICO</name>
<dbReference type="Gene3D" id="2.115.10.20">
    <property type="entry name" value="Glycosyl hydrolase domain, family 43"/>
    <property type="match status" value="1"/>
</dbReference>
<dbReference type="KEGG" id="mhos:CXR34_03615"/>
<dbReference type="PANTHER" id="PTHR43301:SF3">
    <property type="entry name" value="ARABINAN ENDO-1,5-ALPHA-L-ARABINOSIDASE A-RELATED"/>
    <property type="match status" value="1"/>
</dbReference>
<evidence type="ECO:0000256" key="1">
    <source>
        <dbReference type="ARBA" id="ARBA00022801"/>
    </source>
</evidence>
<evidence type="ECO:0000313" key="6">
    <source>
        <dbReference type="Proteomes" id="UP000233276"/>
    </source>
</evidence>
<feature type="domain" description="Atrophied bacterial Ig" evidence="4">
    <location>
        <begin position="286"/>
        <end position="363"/>
    </location>
</feature>
<dbReference type="Pfam" id="PF20578">
    <property type="entry name" value="aBig_2"/>
    <property type="match status" value="2"/>
</dbReference>
<dbReference type="EMBL" id="CP025299">
    <property type="protein sequence ID" value="AUG28638.1"/>
    <property type="molecule type" value="Genomic_DNA"/>
</dbReference>
<dbReference type="Gene3D" id="2.60.120.200">
    <property type="match status" value="1"/>
</dbReference>
<organism evidence="5 6">
    <name type="scientific">Microbacterium hominis</name>
    <dbReference type="NCBI Taxonomy" id="162426"/>
    <lineage>
        <taxon>Bacteria</taxon>
        <taxon>Bacillati</taxon>
        <taxon>Actinomycetota</taxon>
        <taxon>Actinomycetes</taxon>
        <taxon>Micrococcales</taxon>
        <taxon>Microbacteriaceae</taxon>
        <taxon>Microbacterium</taxon>
    </lineage>
</organism>
<evidence type="ECO:0000259" key="4">
    <source>
        <dbReference type="Pfam" id="PF20578"/>
    </source>
</evidence>
<dbReference type="InterPro" id="IPR013320">
    <property type="entry name" value="ConA-like_dom_sf"/>
</dbReference>
<feature type="domain" description="Atrophied bacterial Ig" evidence="4">
    <location>
        <begin position="373"/>
        <end position="462"/>
    </location>
</feature>
<dbReference type="InterPro" id="IPR023296">
    <property type="entry name" value="Glyco_hydro_beta-prop_sf"/>
</dbReference>
<proteinExistence type="predicted"/>
<accession>A0A2K9DJW4</accession>
<dbReference type="Pfam" id="PF07532">
    <property type="entry name" value="Big_4"/>
    <property type="match status" value="1"/>
</dbReference>
<dbReference type="InterPro" id="IPR011081">
    <property type="entry name" value="Big_4"/>
</dbReference>
<dbReference type="GO" id="GO:0016798">
    <property type="term" value="F:hydrolase activity, acting on glycosyl bonds"/>
    <property type="evidence" value="ECO:0007669"/>
    <property type="project" value="UniProtKB-KW"/>
</dbReference>
<dbReference type="SUPFAM" id="SSF49899">
    <property type="entry name" value="Concanavalin A-like lectins/glucanases"/>
    <property type="match status" value="1"/>
</dbReference>
<dbReference type="InterPro" id="IPR046780">
    <property type="entry name" value="aBig_2"/>
</dbReference>
<keyword evidence="1" id="KW-0378">Hydrolase</keyword>
<dbReference type="Proteomes" id="UP000233276">
    <property type="component" value="Chromosome"/>
</dbReference>
<feature type="domain" description="Bacterial Ig-like" evidence="3">
    <location>
        <begin position="830"/>
        <end position="879"/>
    </location>
</feature>